<feature type="signal peptide" evidence="2">
    <location>
        <begin position="1"/>
        <end position="22"/>
    </location>
</feature>
<evidence type="ECO:0000313" key="4">
    <source>
        <dbReference type="Proteomes" id="UP000249754"/>
    </source>
</evidence>
<dbReference type="AlphaFoldDB" id="A0A327S4Z7"/>
<feature type="compositionally biased region" description="Basic and acidic residues" evidence="1">
    <location>
        <begin position="25"/>
        <end position="34"/>
    </location>
</feature>
<accession>A0A327S4Z7</accession>
<dbReference type="RefSeq" id="WP_111635908.1">
    <property type="nucleotide sequence ID" value="NZ_QLLR01000033.1"/>
</dbReference>
<sequence length="74" mass="8306">MKKLIVMMLLAVMAFTTTQTFAQTKKDGSKDMRYKKNKQPVKKDGTPDKRFKNNKPAKKTTTTVKMAAPAKKAA</sequence>
<dbReference type="Proteomes" id="UP000249754">
    <property type="component" value="Unassembled WGS sequence"/>
</dbReference>
<organism evidence="3 4">
    <name type="scientific">Pedobacter cryoconitis</name>
    <dbReference type="NCBI Taxonomy" id="188932"/>
    <lineage>
        <taxon>Bacteria</taxon>
        <taxon>Pseudomonadati</taxon>
        <taxon>Bacteroidota</taxon>
        <taxon>Sphingobacteriia</taxon>
        <taxon>Sphingobacteriales</taxon>
        <taxon>Sphingobacteriaceae</taxon>
        <taxon>Pedobacter</taxon>
    </lineage>
</organism>
<name>A0A327S4Z7_9SPHI</name>
<evidence type="ECO:0000256" key="1">
    <source>
        <dbReference type="SAM" id="MobiDB-lite"/>
    </source>
</evidence>
<proteinExistence type="predicted"/>
<keyword evidence="2" id="KW-0732">Signal</keyword>
<dbReference type="STRING" id="188932.AY601_2286"/>
<evidence type="ECO:0000256" key="2">
    <source>
        <dbReference type="SAM" id="SignalP"/>
    </source>
</evidence>
<feature type="chain" id="PRO_5016408958" evidence="2">
    <location>
        <begin position="23"/>
        <end position="74"/>
    </location>
</feature>
<feature type="region of interest" description="Disordered" evidence="1">
    <location>
        <begin position="25"/>
        <end position="74"/>
    </location>
</feature>
<feature type="compositionally biased region" description="Low complexity" evidence="1">
    <location>
        <begin position="59"/>
        <end position="74"/>
    </location>
</feature>
<gene>
    <name evidence="3" type="ORF">LY11_04531</name>
</gene>
<dbReference type="EMBL" id="QLLR01000033">
    <property type="protein sequence ID" value="RAJ23094.1"/>
    <property type="molecule type" value="Genomic_DNA"/>
</dbReference>
<evidence type="ECO:0000313" key="3">
    <source>
        <dbReference type="EMBL" id="RAJ23094.1"/>
    </source>
</evidence>
<feature type="compositionally biased region" description="Basic and acidic residues" evidence="1">
    <location>
        <begin position="41"/>
        <end position="51"/>
    </location>
</feature>
<comment type="caution">
    <text evidence="3">The sequence shown here is derived from an EMBL/GenBank/DDBJ whole genome shotgun (WGS) entry which is preliminary data.</text>
</comment>
<protein>
    <submittedName>
        <fullName evidence="3">Uncharacterized protein</fullName>
    </submittedName>
</protein>
<reference evidence="3 4" key="1">
    <citation type="submission" date="2018-06" db="EMBL/GenBank/DDBJ databases">
        <title>Genomic Encyclopedia of Archaeal and Bacterial Type Strains, Phase II (KMG-II): from individual species to whole genera.</title>
        <authorList>
            <person name="Goeker M."/>
        </authorList>
    </citation>
    <scope>NUCLEOTIDE SEQUENCE [LARGE SCALE GENOMIC DNA]</scope>
    <source>
        <strain evidence="3 4">DSM 14825</strain>
    </source>
</reference>